<name>A0A6A5U8E3_9PLEO</name>
<feature type="region of interest" description="Disordered" evidence="1">
    <location>
        <begin position="1"/>
        <end position="108"/>
    </location>
</feature>
<reference evidence="3" key="1">
    <citation type="journal article" date="2020" name="Stud. Mycol.">
        <title>101 Dothideomycetes genomes: a test case for predicting lifestyles and emergence of pathogens.</title>
        <authorList>
            <person name="Haridas S."/>
            <person name="Albert R."/>
            <person name="Binder M."/>
            <person name="Bloem J."/>
            <person name="Labutti K."/>
            <person name="Salamov A."/>
            <person name="Andreopoulos B."/>
            <person name="Baker S."/>
            <person name="Barry K."/>
            <person name="Bills G."/>
            <person name="Bluhm B."/>
            <person name="Cannon C."/>
            <person name="Castanera R."/>
            <person name="Culley D."/>
            <person name="Daum C."/>
            <person name="Ezra D."/>
            <person name="Gonzalez J."/>
            <person name="Henrissat B."/>
            <person name="Kuo A."/>
            <person name="Liang C."/>
            <person name="Lipzen A."/>
            <person name="Lutzoni F."/>
            <person name="Magnuson J."/>
            <person name="Mondo S."/>
            <person name="Nolan M."/>
            <person name="Ohm R."/>
            <person name="Pangilinan J."/>
            <person name="Park H.-J."/>
            <person name="Ramirez L."/>
            <person name="Alfaro M."/>
            <person name="Sun H."/>
            <person name="Tritt A."/>
            <person name="Yoshinaga Y."/>
            <person name="Zwiers L.-H."/>
            <person name="Turgeon B."/>
            <person name="Goodwin S."/>
            <person name="Spatafora J."/>
            <person name="Crous P."/>
            <person name="Grigoriev I."/>
        </authorList>
    </citation>
    <scope>NUCLEOTIDE SEQUENCE</scope>
    <source>
        <strain evidence="3">CBS 675.92</strain>
    </source>
</reference>
<accession>A0A6A5U8E3</accession>
<evidence type="ECO:0000313" key="3">
    <source>
        <dbReference type="EMBL" id="KAF1960944.1"/>
    </source>
</evidence>
<evidence type="ECO:0000256" key="1">
    <source>
        <dbReference type="SAM" id="MobiDB-lite"/>
    </source>
</evidence>
<evidence type="ECO:0000259" key="2">
    <source>
        <dbReference type="Pfam" id="PF13002"/>
    </source>
</evidence>
<organism evidence="3 4">
    <name type="scientific">Byssothecium circinans</name>
    <dbReference type="NCBI Taxonomy" id="147558"/>
    <lineage>
        <taxon>Eukaryota</taxon>
        <taxon>Fungi</taxon>
        <taxon>Dikarya</taxon>
        <taxon>Ascomycota</taxon>
        <taxon>Pezizomycotina</taxon>
        <taxon>Dothideomycetes</taxon>
        <taxon>Pleosporomycetidae</taxon>
        <taxon>Pleosporales</taxon>
        <taxon>Massarineae</taxon>
        <taxon>Massarinaceae</taxon>
        <taxon>Byssothecium</taxon>
    </lineage>
</organism>
<evidence type="ECO:0000313" key="4">
    <source>
        <dbReference type="Proteomes" id="UP000800035"/>
    </source>
</evidence>
<dbReference type="Gene3D" id="2.60.40.640">
    <property type="match status" value="1"/>
</dbReference>
<dbReference type="OrthoDB" id="3832628at2759"/>
<dbReference type="InterPro" id="IPR024391">
    <property type="entry name" value="LDB19_N"/>
</dbReference>
<sequence length="481" mass="53362">MPGRLLSLVRPAPASSPLPTLHVKAKKPTPTPSVDGQREQLDLPPHYSVERPSNPRTKSQDSLVMEAFKRHSLGTLSHSDKKSPKGTPKSTPKGTPKGSPKGSPKIEPRGAAIMNMKMESPPLVFYNTPEESSGALLSGLLTIDVRDPYITLDKFDMRLLAIVSTKKPVHAHCPECTNQITEIKHWKFIEAPVSLRHGKDHSYPFSTILAGSLPATTRCQLATLDYYLDAVATMSNGKTITYKRNLDVKRAIFPGNERHSIRIFPPTNLTASVKLPPVIHPIGDFPVEMRLSGIAQNNDQAQTRWRLRKLNWRIEELTTFVAPACPKHAQKIGGEGKGIEHHDSRTIAGEEVKTEWKTDFDAGHIEAEFRVACNMALKPLCDVNTAGLNIKHNLIIEMVVAEEWAQLKRLQQATPTGAARVLRTQFHIIVTERSGMGIAWDEEQPPLYDNVPASPPNYNSATTIHDYDASSLSDETEHLRI</sequence>
<dbReference type="InterPro" id="IPR014752">
    <property type="entry name" value="Arrestin-like_C"/>
</dbReference>
<dbReference type="AlphaFoldDB" id="A0A6A5U8E3"/>
<keyword evidence="4" id="KW-1185">Reference proteome</keyword>
<dbReference type="Pfam" id="PF13002">
    <property type="entry name" value="LDB19"/>
    <property type="match status" value="1"/>
</dbReference>
<dbReference type="EMBL" id="ML976982">
    <property type="protein sequence ID" value="KAF1960944.1"/>
    <property type="molecule type" value="Genomic_DNA"/>
</dbReference>
<protein>
    <recommendedName>
        <fullName evidence="2">LDB19 N-terminal domain-containing protein</fullName>
    </recommendedName>
</protein>
<feature type="compositionally biased region" description="Low complexity" evidence="1">
    <location>
        <begin position="85"/>
        <end position="105"/>
    </location>
</feature>
<dbReference type="Proteomes" id="UP000800035">
    <property type="component" value="Unassembled WGS sequence"/>
</dbReference>
<gene>
    <name evidence="3" type="ORF">CC80DRAFT_489176</name>
</gene>
<feature type="domain" description="LDB19 N-terminal" evidence="2">
    <location>
        <begin position="157"/>
        <end position="331"/>
    </location>
</feature>
<proteinExistence type="predicted"/>